<comment type="similarity">
    <text evidence="1">Belongs to the alpha-carbonic anhydrase family.</text>
</comment>
<organism evidence="4">
    <name type="scientific">Cyprinus carpio</name>
    <name type="common">Common carp</name>
    <dbReference type="NCBI Taxonomy" id="7962"/>
    <lineage>
        <taxon>Eukaryota</taxon>
        <taxon>Metazoa</taxon>
        <taxon>Chordata</taxon>
        <taxon>Craniata</taxon>
        <taxon>Vertebrata</taxon>
        <taxon>Euteleostomi</taxon>
        <taxon>Actinopterygii</taxon>
        <taxon>Neopterygii</taxon>
        <taxon>Teleostei</taxon>
        <taxon>Ostariophysi</taxon>
        <taxon>Cypriniformes</taxon>
        <taxon>Cyprinidae</taxon>
        <taxon>Cyprininae</taxon>
        <taxon>Cyprinus</taxon>
    </lineage>
</organism>
<dbReference type="InterPro" id="IPR001148">
    <property type="entry name" value="CA_dom"/>
</dbReference>
<evidence type="ECO:0000259" key="3">
    <source>
        <dbReference type="PROSITE" id="PS51144"/>
    </source>
</evidence>
<sequence>MMNAWFMTCFAAFLLPASYGAPISKAWCYHMPSCSDVAWPIIAEKNCNGTQQSPIDIITTNVQANANLTSFIFTGYDDDTTLTEIKNTGTTIKVTLDHEKMHVEGGDLPGLFASMQFHLHWGNGSFMPGSEHTVDGKQYPMEFVNYDTCEPESWKTLTSYLSDIANAGDKACITQYMSMDDLLSGVDRTKYYRYLGSLTTPNCKEGVIWTIFKDPIKVSWDLIDLFSTSVYIKATDSPLMVDTFRGVQPVNGRIVMSQVAGTRATGPVSQTASDWDVLDLSSDCQTTEPYTEFDLETAYW</sequence>
<dbReference type="OrthoDB" id="429145at2759"/>
<dbReference type="Pfam" id="PF00194">
    <property type="entry name" value="Carb_anhydrase"/>
    <property type="match status" value="2"/>
</dbReference>
<feature type="signal peptide" evidence="2">
    <location>
        <begin position="1"/>
        <end position="20"/>
    </location>
</feature>
<dbReference type="PANTHER" id="PTHR18952">
    <property type="entry name" value="CARBONIC ANHYDRASE"/>
    <property type="match status" value="1"/>
</dbReference>
<dbReference type="GO" id="GO:0004089">
    <property type="term" value="F:carbonate dehydratase activity"/>
    <property type="evidence" value="ECO:0007669"/>
    <property type="project" value="InterPro"/>
</dbReference>
<reference evidence="4" key="1">
    <citation type="submission" date="2025-08" db="UniProtKB">
        <authorList>
            <consortium name="RefSeq"/>
        </authorList>
    </citation>
    <scope>IDENTIFICATION</scope>
    <source>
        <tissue evidence="4">Muscle</tissue>
    </source>
</reference>
<dbReference type="PROSITE" id="PS51144">
    <property type="entry name" value="ALPHA_CA_2"/>
    <property type="match status" value="1"/>
</dbReference>
<gene>
    <name evidence="4" type="primary">LOC122139312</name>
</gene>
<evidence type="ECO:0000313" key="4">
    <source>
        <dbReference type="RefSeq" id="XP_042591977.1"/>
    </source>
</evidence>
<dbReference type="KEGG" id="ccar:122139312"/>
<proteinExistence type="inferred from homology"/>
<dbReference type="Proteomes" id="UP001155660">
    <property type="component" value="Chromosome B12"/>
</dbReference>
<accession>A0A9Q9WYL4</accession>
<dbReference type="RefSeq" id="XP_042591977.1">
    <property type="nucleotide sequence ID" value="XM_042736043.1"/>
</dbReference>
<feature type="domain" description="Alpha-carbonic anhydrase" evidence="3">
    <location>
        <begin position="25"/>
        <end position="259"/>
    </location>
</feature>
<dbReference type="GO" id="GO:0008270">
    <property type="term" value="F:zinc ion binding"/>
    <property type="evidence" value="ECO:0007669"/>
    <property type="project" value="InterPro"/>
</dbReference>
<name>A0A9Q9WYL4_CYPCA</name>
<dbReference type="GO" id="GO:0005886">
    <property type="term" value="C:plasma membrane"/>
    <property type="evidence" value="ECO:0007669"/>
    <property type="project" value="TreeGrafter"/>
</dbReference>
<evidence type="ECO:0000256" key="2">
    <source>
        <dbReference type="SAM" id="SignalP"/>
    </source>
</evidence>
<protein>
    <submittedName>
        <fullName evidence="4">Carbonic anhydrase 4-like</fullName>
    </submittedName>
</protein>
<dbReference type="SMART" id="SM01057">
    <property type="entry name" value="Carb_anhydrase"/>
    <property type="match status" value="1"/>
</dbReference>
<dbReference type="GeneID" id="122139312"/>
<dbReference type="InterPro" id="IPR023561">
    <property type="entry name" value="Carbonic_anhydrase_a-class"/>
</dbReference>
<evidence type="ECO:0000256" key="1">
    <source>
        <dbReference type="ARBA" id="ARBA00010718"/>
    </source>
</evidence>
<dbReference type="PANTHER" id="PTHR18952:SF200">
    <property type="entry name" value="CARBONIC ANHYDRASE"/>
    <property type="match status" value="1"/>
</dbReference>
<dbReference type="AlphaFoldDB" id="A0A9Q9WYL4"/>
<feature type="chain" id="PRO_5040399213" evidence="2">
    <location>
        <begin position="21"/>
        <end position="300"/>
    </location>
</feature>
<keyword evidence="2" id="KW-0732">Signal</keyword>